<dbReference type="Pfam" id="PF04627">
    <property type="entry name" value="ATP-synt_Eps"/>
    <property type="match status" value="1"/>
</dbReference>
<name>A0A267G1V7_9PLAT</name>
<comment type="similarity">
    <text evidence="1">Belongs to the eukaryotic ATPase epsilon family.</text>
</comment>
<dbReference type="AlphaFoldDB" id="A0A267G1V7"/>
<reference evidence="2 3" key="1">
    <citation type="submission" date="2017-06" db="EMBL/GenBank/DDBJ databases">
        <title>A platform for efficient transgenesis in Macrostomum lignano, a flatworm model organism for stem cell research.</title>
        <authorList>
            <person name="Berezikov E."/>
        </authorList>
    </citation>
    <scope>NUCLEOTIDE SEQUENCE [LARGE SCALE GENOMIC DNA]</scope>
    <source>
        <strain evidence="2">DV1</strain>
        <tissue evidence="2">Whole organism</tissue>
    </source>
</reference>
<evidence type="ECO:0000313" key="2">
    <source>
        <dbReference type="EMBL" id="PAA79202.1"/>
    </source>
</evidence>
<dbReference type="GO" id="GO:0046933">
    <property type="term" value="F:proton-transporting ATP synthase activity, rotational mechanism"/>
    <property type="evidence" value="ECO:0007669"/>
    <property type="project" value="InterPro"/>
</dbReference>
<dbReference type="OrthoDB" id="269124at2759"/>
<protein>
    <recommendedName>
        <fullName evidence="4">ATP synthase subunit epsilon, mitochondrial</fullName>
    </recommendedName>
</protein>
<dbReference type="PANTHER" id="PTHR12448:SF0">
    <property type="entry name" value="ATP SYNTHASE SUBUNIT EPSILON, MITOCHONDRIAL"/>
    <property type="match status" value="1"/>
</dbReference>
<dbReference type="GO" id="GO:0005743">
    <property type="term" value="C:mitochondrial inner membrane"/>
    <property type="evidence" value="ECO:0007669"/>
    <property type="project" value="InterPro"/>
</dbReference>
<dbReference type="Proteomes" id="UP000215902">
    <property type="component" value="Unassembled WGS sequence"/>
</dbReference>
<organism evidence="2 3">
    <name type="scientific">Macrostomum lignano</name>
    <dbReference type="NCBI Taxonomy" id="282301"/>
    <lineage>
        <taxon>Eukaryota</taxon>
        <taxon>Metazoa</taxon>
        <taxon>Spiralia</taxon>
        <taxon>Lophotrochozoa</taxon>
        <taxon>Platyhelminthes</taxon>
        <taxon>Rhabditophora</taxon>
        <taxon>Macrostomorpha</taxon>
        <taxon>Macrostomida</taxon>
        <taxon>Macrostomidae</taxon>
        <taxon>Macrostomum</taxon>
    </lineage>
</organism>
<sequence length="68" mass="7783">RIRTAAMPAWRDAGINYIRYSALCAKVVRHCLKPELQREAMKREGSTVKAFLWKDGKPSEVPRKVVQA</sequence>
<dbReference type="InterPro" id="IPR006721">
    <property type="entry name" value="ATP_synth_F1_esu_mt"/>
</dbReference>
<evidence type="ECO:0000256" key="1">
    <source>
        <dbReference type="ARBA" id="ARBA00009502"/>
    </source>
</evidence>
<dbReference type="InterPro" id="IPR036742">
    <property type="entry name" value="ATP_synth_F1_esu_sf_mt"/>
</dbReference>
<dbReference type="GO" id="GO:0042776">
    <property type="term" value="P:proton motive force-driven mitochondrial ATP synthesis"/>
    <property type="evidence" value="ECO:0007669"/>
    <property type="project" value="TreeGrafter"/>
</dbReference>
<gene>
    <name evidence="2" type="ORF">BOX15_Mlig013170g3</name>
</gene>
<dbReference type="CDD" id="cd12153">
    <property type="entry name" value="F1-ATPase_epsilon"/>
    <property type="match status" value="1"/>
</dbReference>
<dbReference type="PANTHER" id="PTHR12448">
    <property type="entry name" value="ATP SYNTHASE EPSILON CHAIN, MITOCHONDRIAL"/>
    <property type="match status" value="1"/>
</dbReference>
<proteinExistence type="inferred from homology"/>
<dbReference type="Gene3D" id="1.10.1620.20">
    <property type="entry name" value="ATP synthase, F1 complex, epsilon subunit superfamily, mitochondrial"/>
    <property type="match status" value="1"/>
</dbReference>
<comment type="caution">
    <text evidence="2">The sequence shown here is derived from an EMBL/GenBank/DDBJ whole genome shotgun (WGS) entry which is preliminary data.</text>
</comment>
<dbReference type="EMBL" id="NIVC01000647">
    <property type="protein sequence ID" value="PAA79202.1"/>
    <property type="molecule type" value="Genomic_DNA"/>
</dbReference>
<dbReference type="STRING" id="282301.A0A267G1V7"/>
<accession>A0A267G1V7</accession>
<dbReference type="GO" id="GO:0045259">
    <property type="term" value="C:proton-transporting ATP synthase complex"/>
    <property type="evidence" value="ECO:0007669"/>
    <property type="project" value="InterPro"/>
</dbReference>
<evidence type="ECO:0000313" key="3">
    <source>
        <dbReference type="Proteomes" id="UP000215902"/>
    </source>
</evidence>
<keyword evidence="3" id="KW-1185">Reference proteome</keyword>
<feature type="non-terminal residue" evidence="2">
    <location>
        <position position="1"/>
    </location>
</feature>
<evidence type="ECO:0008006" key="4">
    <source>
        <dbReference type="Google" id="ProtNLM"/>
    </source>
</evidence>
<dbReference type="SUPFAM" id="SSF48690">
    <property type="entry name" value="Epsilon subunit of mitochondrial F1F0-ATP synthase"/>
    <property type="match status" value="1"/>
</dbReference>